<evidence type="ECO:0000313" key="9">
    <source>
        <dbReference type="EMBL" id="HHV70137.1"/>
    </source>
</evidence>
<feature type="transmembrane region" description="Helical" evidence="7">
    <location>
        <begin position="163"/>
        <end position="185"/>
    </location>
</feature>
<evidence type="ECO:0000256" key="2">
    <source>
        <dbReference type="ARBA" id="ARBA00010581"/>
    </source>
</evidence>
<dbReference type="InterPro" id="IPR035973">
    <property type="entry name" value="Cyt_c_oxidase_su3-like_sf"/>
</dbReference>
<dbReference type="PROSITE" id="PS50253">
    <property type="entry name" value="COX3"/>
    <property type="match status" value="1"/>
</dbReference>
<keyword evidence="5 7" id="KW-0472">Membrane</keyword>
<feature type="transmembrane region" description="Helical" evidence="7">
    <location>
        <begin position="95"/>
        <end position="112"/>
    </location>
</feature>
<proteinExistence type="inferred from homology"/>
<dbReference type="GO" id="GO:0004129">
    <property type="term" value="F:cytochrome-c oxidase activity"/>
    <property type="evidence" value="ECO:0007669"/>
    <property type="project" value="InterPro"/>
</dbReference>
<evidence type="ECO:0000313" key="10">
    <source>
        <dbReference type="Proteomes" id="UP000551563"/>
    </source>
</evidence>
<dbReference type="GO" id="GO:0005886">
    <property type="term" value="C:plasma membrane"/>
    <property type="evidence" value="ECO:0007669"/>
    <property type="project" value="UniProtKB-SubCell"/>
</dbReference>
<feature type="domain" description="Heme-copper oxidase subunit III family profile" evidence="8">
    <location>
        <begin position="24"/>
        <end position="187"/>
    </location>
</feature>
<dbReference type="AlphaFoldDB" id="A0A5N7NNI1"/>
<name>A0A5N7NNI1_9HYPH</name>
<dbReference type="InterPro" id="IPR013833">
    <property type="entry name" value="Cyt_c_oxidase_su3_a-hlx"/>
</dbReference>
<evidence type="ECO:0000256" key="5">
    <source>
        <dbReference type="ARBA" id="ARBA00023136"/>
    </source>
</evidence>
<keyword evidence="4 7" id="KW-1133">Transmembrane helix</keyword>
<dbReference type="PANTHER" id="PTHR11403:SF6">
    <property type="entry name" value="NITRIC OXIDE REDUCTASE SUBUNIT E"/>
    <property type="match status" value="1"/>
</dbReference>
<dbReference type="Gene3D" id="1.20.120.80">
    <property type="entry name" value="Cytochrome c oxidase, subunit III, four-helix bundle"/>
    <property type="match status" value="1"/>
</dbReference>
<dbReference type="RefSeq" id="WP_112702319.1">
    <property type="nucleotide sequence ID" value="NZ_CADEAP010000007.1"/>
</dbReference>
<dbReference type="Proteomes" id="UP000551563">
    <property type="component" value="Unassembled WGS sequence"/>
</dbReference>
<evidence type="ECO:0000256" key="4">
    <source>
        <dbReference type="ARBA" id="ARBA00022989"/>
    </source>
</evidence>
<dbReference type="EMBL" id="DUMN01000609">
    <property type="protein sequence ID" value="HHV70137.1"/>
    <property type="molecule type" value="Genomic_DNA"/>
</dbReference>
<accession>A0A5N7NNI1</accession>
<comment type="caution">
    <text evidence="9">The sequence shown here is derived from an EMBL/GenBank/DDBJ whole genome shotgun (WGS) entry which is preliminary data.</text>
</comment>
<dbReference type="InterPro" id="IPR024791">
    <property type="entry name" value="Cyt_c/ubiquinol_Oxase_su3"/>
</dbReference>
<gene>
    <name evidence="9" type="ORF">GXX48_21275</name>
</gene>
<organism evidence="9 10">
    <name type="scientific">Brucella intermedia</name>
    <dbReference type="NCBI Taxonomy" id="94625"/>
    <lineage>
        <taxon>Bacteria</taxon>
        <taxon>Pseudomonadati</taxon>
        <taxon>Pseudomonadota</taxon>
        <taxon>Alphaproteobacteria</taxon>
        <taxon>Hyphomicrobiales</taxon>
        <taxon>Brucellaceae</taxon>
        <taxon>Brucella/Ochrobactrum group</taxon>
        <taxon>Brucella</taxon>
    </lineage>
</organism>
<keyword evidence="3 6" id="KW-0812">Transmembrane</keyword>
<sequence length="187" mass="20800">MSGTEDLTLVATGSEDRLEDDLLLWILVWSELAAFAILLTAFMVMSIIDVEGVTQLRSHLSPALAATNTVVLLMSGWQAAIAVRRRNDLSGARRPLLYAAFFGLIFVAIKLVEYSHEIEFAGDDAAGSFFELYFLLTGFHLMHVLFGSVVLALVAWRPTRSNVLLITTLWHAIDLVWLVMFPVLYLA</sequence>
<dbReference type="SUPFAM" id="SSF81452">
    <property type="entry name" value="Cytochrome c oxidase subunit III-like"/>
    <property type="match status" value="1"/>
</dbReference>
<evidence type="ECO:0000256" key="7">
    <source>
        <dbReference type="SAM" id="Phobius"/>
    </source>
</evidence>
<evidence type="ECO:0000256" key="6">
    <source>
        <dbReference type="RuleBase" id="RU003376"/>
    </source>
</evidence>
<dbReference type="InterPro" id="IPR000298">
    <property type="entry name" value="Cyt_c_oxidase-like_su3"/>
</dbReference>
<comment type="similarity">
    <text evidence="2 6">Belongs to the cytochrome c oxidase subunit 3 family.</text>
</comment>
<feature type="transmembrane region" description="Helical" evidence="7">
    <location>
        <begin position="132"/>
        <end position="156"/>
    </location>
</feature>
<evidence type="ECO:0000259" key="8">
    <source>
        <dbReference type="PROSITE" id="PS50253"/>
    </source>
</evidence>
<protein>
    <submittedName>
        <fullName evidence="9">Cytochrome c oxidase subunit 3 family protein</fullName>
    </submittedName>
</protein>
<dbReference type="GO" id="GO:0019646">
    <property type="term" value="P:aerobic electron transport chain"/>
    <property type="evidence" value="ECO:0007669"/>
    <property type="project" value="InterPro"/>
</dbReference>
<dbReference type="PANTHER" id="PTHR11403">
    <property type="entry name" value="CYTOCHROME C OXIDASE SUBUNIT III"/>
    <property type="match status" value="1"/>
</dbReference>
<evidence type="ECO:0000256" key="1">
    <source>
        <dbReference type="ARBA" id="ARBA00004141"/>
    </source>
</evidence>
<dbReference type="Pfam" id="PF00510">
    <property type="entry name" value="COX3"/>
    <property type="match status" value="1"/>
</dbReference>
<feature type="transmembrane region" description="Helical" evidence="7">
    <location>
        <begin position="22"/>
        <end position="48"/>
    </location>
</feature>
<feature type="transmembrane region" description="Helical" evidence="7">
    <location>
        <begin position="60"/>
        <end position="83"/>
    </location>
</feature>
<evidence type="ECO:0000256" key="3">
    <source>
        <dbReference type="ARBA" id="ARBA00022692"/>
    </source>
</evidence>
<comment type="subcellular location">
    <subcellularLocation>
        <location evidence="6">Cell membrane</location>
        <topology evidence="6">Multi-pass membrane protein</topology>
    </subcellularLocation>
    <subcellularLocation>
        <location evidence="1">Membrane</location>
        <topology evidence="1">Multi-pass membrane protein</topology>
    </subcellularLocation>
</comment>
<reference evidence="9 10" key="1">
    <citation type="journal article" date="2020" name="Biotechnol. Biofuels">
        <title>New insights from the biogas microbiome by comprehensive genome-resolved metagenomics of nearly 1600 species originating from multiple anaerobic digesters.</title>
        <authorList>
            <person name="Campanaro S."/>
            <person name="Treu L."/>
            <person name="Rodriguez-R L.M."/>
            <person name="Kovalovszki A."/>
            <person name="Ziels R.M."/>
            <person name="Maus I."/>
            <person name="Zhu X."/>
            <person name="Kougias P.G."/>
            <person name="Basile A."/>
            <person name="Luo G."/>
            <person name="Schluter A."/>
            <person name="Konstantinidis K.T."/>
            <person name="Angelidaki I."/>
        </authorList>
    </citation>
    <scope>NUCLEOTIDE SEQUENCE [LARGE SCALE GENOMIC DNA]</scope>
    <source>
        <strain evidence="9">AS04akNAM_66</strain>
    </source>
</reference>